<sequence length="130" mass="14469">MLTTIALLAGVQAAGVQAPIAEPAVQEEITVIGRKLRDWRGSLKTRNGTVRCVTRKSTGDREVDQIGCDAMVTCFPRFEGEFKAVLSTTRDKAVRNRVNTEISRRLATCVEQRHDELVETLADRRAARRS</sequence>
<gene>
    <name evidence="1" type="ORF">CKY28_05605</name>
</gene>
<proteinExistence type="predicted"/>
<evidence type="ECO:0000313" key="1">
    <source>
        <dbReference type="EMBL" id="PAX08832.1"/>
    </source>
</evidence>
<keyword evidence="2" id="KW-1185">Reference proteome</keyword>
<name>A0A2A2SHW9_9SPHN</name>
<organism evidence="1 2">
    <name type="scientific">Sphingomonas lenta</name>
    <dbReference type="NCBI Taxonomy" id="1141887"/>
    <lineage>
        <taxon>Bacteria</taxon>
        <taxon>Pseudomonadati</taxon>
        <taxon>Pseudomonadota</taxon>
        <taxon>Alphaproteobacteria</taxon>
        <taxon>Sphingomonadales</taxon>
        <taxon>Sphingomonadaceae</taxon>
        <taxon>Sphingomonas</taxon>
    </lineage>
</organism>
<dbReference type="OrthoDB" id="7429071at2"/>
<reference evidence="2" key="1">
    <citation type="submission" date="2017-09" db="EMBL/GenBank/DDBJ databases">
        <authorList>
            <person name="Feng G."/>
            <person name="Zhu H."/>
        </authorList>
    </citation>
    <scope>NUCLEOTIDE SEQUENCE [LARGE SCALE GENOMIC DNA]</scope>
    <source>
        <strain evidence="2">1PNM-20</strain>
    </source>
</reference>
<dbReference type="RefSeq" id="WP_095997343.1">
    <property type="nucleotide sequence ID" value="NZ_NSLI01000002.1"/>
</dbReference>
<evidence type="ECO:0000313" key="2">
    <source>
        <dbReference type="Proteomes" id="UP000218151"/>
    </source>
</evidence>
<dbReference type="AlphaFoldDB" id="A0A2A2SHW9"/>
<accession>A0A2A2SHW9</accession>
<protein>
    <submittedName>
        <fullName evidence="1">Uncharacterized protein</fullName>
    </submittedName>
</protein>
<dbReference type="EMBL" id="NSLI01000002">
    <property type="protein sequence ID" value="PAX08832.1"/>
    <property type="molecule type" value="Genomic_DNA"/>
</dbReference>
<dbReference type="Proteomes" id="UP000218151">
    <property type="component" value="Unassembled WGS sequence"/>
</dbReference>
<comment type="caution">
    <text evidence="1">The sequence shown here is derived from an EMBL/GenBank/DDBJ whole genome shotgun (WGS) entry which is preliminary data.</text>
</comment>